<dbReference type="InterPro" id="IPR043146">
    <property type="entry name" value="Penicillin_amidase_N_B-knob"/>
</dbReference>
<dbReference type="SUPFAM" id="SSF56235">
    <property type="entry name" value="N-terminal nucleophile aminohydrolases (Ntn hydrolases)"/>
    <property type="match status" value="1"/>
</dbReference>
<name>A0A0K1JPL2_9MICO</name>
<dbReference type="Gene3D" id="1.10.439.10">
    <property type="entry name" value="Penicillin Amidohydrolase, domain 1"/>
    <property type="match status" value="1"/>
</dbReference>
<feature type="binding site" evidence="5">
    <location>
        <position position="234"/>
    </location>
    <ligand>
        <name>Ca(2+)</name>
        <dbReference type="ChEBI" id="CHEBI:29108"/>
    </ligand>
</feature>
<dbReference type="STRING" id="571913.VV02_05225"/>
<dbReference type="EMBL" id="CP011112">
    <property type="protein sequence ID" value="AKU18654.1"/>
    <property type="molecule type" value="Genomic_DNA"/>
</dbReference>
<evidence type="ECO:0000256" key="1">
    <source>
        <dbReference type="ARBA" id="ARBA00006586"/>
    </source>
</evidence>
<dbReference type="KEGG" id="lmoi:VV02_05225"/>
<dbReference type="PATRIC" id="fig|571913.6.peg.1065"/>
<dbReference type="GO" id="GO:0017000">
    <property type="term" value="P:antibiotic biosynthetic process"/>
    <property type="evidence" value="ECO:0007669"/>
    <property type="project" value="InterPro"/>
</dbReference>
<proteinExistence type="inferred from homology"/>
<evidence type="ECO:0000313" key="7">
    <source>
        <dbReference type="Proteomes" id="UP000066480"/>
    </source>
</evidence>
<evidence type="ECO:0000256" key="2">
    <source>
        <dbReference type="ARBA" id="ARBA00022801"/>
    </source>
</evidence>
<dbReference type="PANTHER" id="PTHR34218">
    <property type="entry name" value="PEPTIDASE S45 PENICILLIN AMIDASE"/>
    <property type="match status" value="1"/>
</dbReference>
<sequence length="678" mass="72896">MPHLRAANLHDLSYAQGYETARDRAWHLELDRLRGEGRVASVLGAQALSWDTFAVQAQLDEIGQRAFARLSRQTRHWVTAYVDGVNAAFDDGITAQELDDVDVRPGHWSPWTPLTVFLVHHVLFGSYPSKLWRQHVTDALGAEALDVLRMEAVPASGSNAFVVGSARTATGFALIAGDPHRAFEAPNVYAQVHLACPEFDVVGLAFPGVPGIQHFGHAGSVAWAVTNAMADYQDLYAERLSRRDGEVWAVGPSGEEPVSRTVVRVAVHDSEPVEVEVLVTERGPVIIGGPDDDVAMSLRTPAWVDGDLGFETLLPLLGARSVADVEAAFVHWVEPVNNLVIADRSGVAVRRVVGRVPVGAPEDRVLPLNPTDAQAYWDSCLEDLPLAKVAPEAHLVTANERADASYDTISAEFAPPFRADRLNALLDGRTDLTVTDAAAVLVDTEQNAGRALLAFLAELDGLDAAAVALRDRLLGWNRRMDAGSEDAGLYGAVRAAFIDRICASPDLVQLQGPSPYGDLYDGWFVLGSRVATALPQLLAAGRPFGLDLAFLARAALEEVAAAPAPGAWGERHRFHPVHGLEQLGLVQVDLGVTGAPISGDSDCVASSAWAPGTDACTRGPVARYVWDLADRDQSLWAVPLGASGDAESPHHHDQFEPWSTGQLVPVITDWAILEEKYA</sequence>
<keyword evidence="2" id="KW-0378">Hydrolase</keyword>
<reference evidence="6 7" key="1">
    <citation type="submission" date="2015-03" db="EMBL/GenBank/DDBJ databases">
        <title>Luteipulveratus halotolerans sp. nov., a novel actinobacterium (Dermacoccaceae) from Sarawak, Malaysia.</title>
        <authorList>
            <person name="Juboi H."/>
            <person name="Basik A."/>
            <person name="Shamsul S.S."/>
            <person name="Arnold P."/>
            <person name="Schmitt E.K."/>
            <person name="Sanglier J.-J."/>
            <person name="Yeo T."/>
        </authorList>
    </citation>
    <scope>NUCLEOTIDE SEQUENCE [LARGE SCALE GENOMIC DNA]</scope>
    <source>
        <strain evidence="6 7">MN07-A0370</strain>
    </source>
</reference>
<evidence type="ECO:0000256" key="5">
    <source>
        <dbReference type="PIRSR" id="PIRSR001227-2"/>
    </source>
</evidence>
<keyword evidence="7" id="KW-1185">Reference proteome</keyword>
<feature type="active site" description="Nucleophile" evidence="4">
    <location>
        <position position="158"/>
    </location>
</feature>
<dbReference type="InterPro" id="IPR043147">
    <property type="entry name" value="Penicillin_amidase_A-knob"/>
</dbReference>
<dbReference type="InterPro" id="IPR014395">
    <property type="entry name" value="Pen/GL7ACA/AHL_acylase"/>
</dbReference>
<feature type="binding site" evidence="5">
    <location>
        <position position="231"/>
    </location>
    <ligand>
        <name>Ca(2+)</name>
        <dbReference type="ChEBI" id="CHEBI:29108"/>
    </ligand>
</feature>
<evidence type="ECO:0008006" key="8">
    <source>
        <dbReference type="Google" id="ProtNLM"/>
    </source>
</evidence>
<comment type="similarity">
    <text evidence="1">Belongs to the peptidase S45 family.</text>
</comment>
<protein>
    <recommendedName>
        <fullName evidence="8">Penicillin amidase</fullName>
    </recommendedName>
</protein>
<dbReference type="Gene3D" id="2.30.120.10">
    <property type="match status" value="1"/>
</dbReference>
<dbReference type="Gene3D" id="3.60.20.10">
    <property type="entry name" value="Glutamine Phosphoribosylpyrophosphate, subunit 1, domain 1"/>
    <property type="match status" value="1"/>
</dbReference>
<dbReference type="Gene3D" id="1.10.1400.10">
    <property type="match status" value="1"/>
</dbReference>
<dbReference type="GO" id="GO:0016811">
    <property type="term" value="F:hydrolase activity, acting on carbon-nitrogen (but not peptide) bonds, in linear amides"/>
    <property type="evidence" value="ECO:0007669"/>
    <property type="project" value="InterPro"/>
</dbReference>
<dbReference type="InterPro" id="IPR023343">
    <property type="entry name" value="Penicillin_amidase_dom1"/>
</dbReference>
<dbReference type="Pfam" id="PF01804">
    <property type="entry name" value="Penicil_amidase"/>
    <property type="match status" value="1"/>
</dbReference>
<dbReference type="InterPro" id="IPR002692">
    <property type="entry name" value="S45"/>
</dbReference>
<dbReference type="Proteomes" id="UP000066480">
    <property type="component" value="Chromosome"/>
</dbReference>
<organism evidence="6 7">
    <name type="scientific">Luteipulveratus mongoliensis</name>
    <dbReference type="NCBI Taxonomy" id="571913"/>
    <lineage>
        <taxon>Bacteria</taxon>
        <taxon>Bacillati</taxon>
        <taxon>Actinomycetota</taxon>
        <taxon>Actinomycetes</taxon>
        <taxon>Micrococcales</taxon>
        <taxon>Dermacoccaceae</taxon>
        <taxon>Luteipulveratus</taxon>
    </lineage>
</organism>
<dbReference type="AlphaFoldDB" id="A0A0K1JPL2"/>
<keyword evidence="5" id="KW-0106">Calcium</keyword>
<evidence type="ECO:0000313" key="6">
    <source>
        <dbReference type="EMBL" id="AKU18654.1"/>
    </source>
</evidence>
<dbReference type="PANTHER" id="PTHR34218:SF4">
    <property type="entry name" value="ACYL-HOMOSERINE LACTONE ACYLASE QUIP"/>
    <property type="match status" value="1"/>
</dbReference>
<keyword evidence="3" id="KW-0865">Zymogen</keyword>
<keyword evidence="5" id="KW-0479">Metal-binding</keyword>
<comment type="cofactor">
    <cofactor evidence="5">
        <name>Ca(2+)</name>
        <dbReference type="ChEBI" id="CHEBI:29108"/>
    </cofactor>
    <text evidence="5">Binds 1 Ca(2+) ion per dimer.</text>
</comment>
<evidence type="ECO:0000256" key="3">
    <source>
        <dbReference type="ARBA" id="ARBA00023145"/>
    </source>
</evidence>
<dbReference type="PIRSF" id="PIRSF001227">
    <property type="entry name" value="Pen_acylase"/>
    <property type="match status" value="1"/>
</dbReference>
<evidence type="ECO:0000256" key="4">
    <source>
        <dbReference type="PIRSR" id="PIRSR001227-1"/>
    </source>
</evidence>
<dbReference type="InterPro" id="IPR029055">
    <property type="entry name" value="Ntn_hydrolases_N"/>
</dbReference>
<gene>
    <name evidence="6" type="ORF">VV02_05225</name>
</gene>
<accession>A0A0K1JPL2</accession>
<dbReference type="GO" id="GO:0046872">
    <property type="term" value="F:metal ion binding"/>
    <property type="evidence" value="ECO:0007669"/>
    <property type="project" value="UniProtKB-KW"/>
</dbReference>